<feature type="region of interest" description="Disordered" evidence="1">
    <location>
        <begin position="98"/>
        <end position="143"/>
    </location>
</feature>
<proteinExistence type="predicted"/>
<evidence type="ECO:0000313" key="2">
    <source>
        <dbReference type="EMBL" id="TFY67208.1"/>
    </source>
</evidence>
<reference evidence="2 3" key="1">
    <citation type="submission" date="2019-01" db="EMBL/GenBank/DDBJ databases">
        <title>Genome sequencing of the rare red list fungi Fomitopsis rosea.</title>
        <authorList>
            <person name="Buettner E."/>
            <person name="Kellner H."/>
        </authorList>
    </citation>
    <scope>NUCLEOTIDE SEQUENCE [LARGE SCALE GENOMIC DNA]</scope>
    <source>
        <strain evidence="2 3">DSM 105464</strain>
    </source>
</reference>
<feature type="compositionally biased region" description="Polar residues" evidence="1">
    <location>
        <begin position="131"/>
        <end position="143"/>
    </location>
</feature>
<sequence>MNAYPGNHWIEWSAQATATSSTVPGVNAAGYQATAAAAGQHLQMAHTHMLYNHWQPSPLTNVWQPVTFPYPVDQLGSLPLTSAHLDGIQPHAWSLMSPVATGSSTQPGPTSQPHSASPLATLENEARDSTQRQQSPAQNASTPEQLSLDIAFYDLQARQPDSHEPIFVAERSEVHHLDAPFPCAIDGCMTYIAPKNQDIKDHLAYAHSIRDPVRSPWPDHLCKDKHDLKDARTVCRHIRERHGWKFTWRCPWCRKDYPPGMRRDSARRLNKDCFDKEQAKRQVQLVIAEVTKLIEERPELAEDLLASCPSVFEGLNAPQE</sequence>
<name>A0A4Y9YZW1_9APHY</name>
<dbReference type="Proteomes" id="UP000298390">
    <property type="component" value="Unassembled WGS sequence"/>
</dbReference>
<dbReference type="EMBL" id="SEKV01000060">
    <property type="protein sequence ID" value="TFY67208.1"/>
    <property type="molecule type" value="Genomic_DNA"/>
</dbReference>
<organism evidence="2 3">
    <name type="scientific">Rhodofomes roseus</name>
    <dbReference type="NCBI Taxonomy" id="34475"/>
    <lineage>
        <taxon>Eukaryota</taxon>
        <taxon>Fungi</taxon>
        <taxon>Dikarya</taxon>
        <taxon>Basidiomycota</taxon>
        <taxon>Agaricomycotina</taxon>
        <taxon>Agaricomycetes</taxon>
        <taxon>Polyporales</taxon>
        <taxon>Rhodofomes</taxon>
    </lineage>
</organism>
<protein>
    <submittedName>
        <fullName evidence="2">Uncharacterized protein</fullName>
    </submittedName>
</protein>
<accession>A0A4Y9YZW1</accession>
<evidence type="ECO:0000256" key="1">
    <source>
        <dbReference type="SAM" id="MobiDB-lite"/>
    </source>
</evidence>
<evidence type="ECO:0000313" key="3">
    <source>
        <dbReference type="Proteomes" id="UP000298390"/>
    </source>
</evidence>
<dbReference type="AlphaFoldDB" id="A0A4Y9YZW1"/>
<feature type="compositionally biased region" description="Polar residues" evidence="1">
    <location>
        <begin position="100"/>
        <end position="115"/>
    </location>
</feature>
<gene>
    <name evidence="2" type="ORF">EVJ58_g1770</name>
</gene>
<comment type="caution">
    <text evidence="2">The sequence shown here is derived from an EMBL/GenBank/DDBJ whole genome shotgun (WGS) entry which is preliminary data.</text>
</comment>